<feature type="transmembrane region" description="Helical" evidence="1">
    <location>
        <begin position="103"/>
        <end position="126"/>
    </location>
</feature>
<name>A0ABP0KE19_9DINO</name>
<keyword evidence="1" id="KW-1133">Transmembrane helix</keyword>
<reference evidence="2 3" key="1">
    <citation type="submission" date="2024-02" db="EMBL/GenBank/DDBJ databases">
        <authorList>
            <person name="Chen Y."/>
            <person name="Shah S."/>
            <person name="Dougan E. K."/>
            <person name="Thang M."/>
            <person name="Chan C."/>
        </authorList>
    </citation>
    <scope>NUCLEOTIDE SEQUENCE [LARGE SCALE GENOMIC DNA]</scope>
</reference>
<sequence length="213" mass="24614">MIFKFGLLSAVVARWSIAILTLVRSCFVTGNLCSRWFPDESAEGHLDKFDELVRKELRGFVQEILGSGAPHFRYVIANTATPVLGIFCHYVYMAVNDPFDWTVLGWMIGWFQIPPLVLLSFWEMLLCWRIGARFYSRVPLWIVLPFCMCVGIPINNLLWFQYAVMKYTFGFRFNWPVAGSLAFMWVVVVIPYVREYSHLLCPKRGGCCTARIS</sequence>
<accession>A0ABP0KE19</accession>
<evidence type="ECO:0000256" key="1">
    <source>
        <dbReference type="SAM" id="Phobius"/>
    </source>
</evidence>
<proteinExistence type="predicted"/>
<keyword evidence="3" id="KW-1185">Reference proteome</keyword>
<feature type="transmembrane region" description="Helical" evidence="1">
    <location>
        <begin position="173"/>
        <end position="193"/>
    </location>
</feature>
<protein>
    <submittedName>
        <fullName evidence="2">Uncharacterized protein</fullName>
    </submittedName>
</protein>
<evidence type="ECO:0000313" key="3">
    <source>
        <dbReference type="Proteomes" id="UP001642484"/>
    </source>
</evidence>
<dbReference type="Proteomes" id="UP001642484">
    <property type="component" value="Unassembled WGS sequence"/>
</dbReference>
<organism evidence="2 3">
    <name type="scientific">Durusdinium trenchii</name>
    <dbReference type="NCBI Taxonomy" id="1381693"/>
    <lineage>
        <taxon>Eukaryota</taxon>
        <taxon>Sar</taxon>
        <taxon>Alveolata</taxon>
        <taxon>Dinophyceae</taxon>
        <taxon>Suessiales</taxon>
        <taxon>Symbiodiniaceae</taxon>
        <taxon>Durusdinium</taxon>
    </lineage>
</organism>
<evidence type="ECO:0000313" key="2">
    <source>
        <dbReference type="EMBL" id="CAK9024498.1"/>
    </source>
</evidence>
<gene>
    <name evidence="2" type="ORF">CCMP2556_LOCUS15653</name>
</gene>
<dbReference type="EMBL" id="CAXAMN010008247">
    <property type="protein sequence ID" value="CAK9024498.1"/>
    <property type="molecule type" value="Genomic_DNA"/>
</dbReference>
<feature type="transmembrane region" description="Helical" evidence="1">
    <location>
        <begin position="138"/>
        <end position="161"/>
    </location>
</feature>
<keyword evidence="1" id="KW-0472">Membrane</keyword>
<comment type="caution">
    <text evidence="2">The sequence shown here is derived from an EMBL/GenBank/DDBJ whole genome shotgun (WGS) entry which is preliminary data.</text>
</comment>
<keyword evidence="1" id="KW-0812">Transmembrane</keyword>